<evidence type="ECO:0000313" key="4">
    <source>
        <dbReference type="Proteomes" id="UP000470404"/>
    </source>
</evidence>
<evidence type="ECO:0000313" key="3">
    <source>
        <dbReference type="EMBL" id="NEC61073.1"/>
    </source>
</evidence>
<protein>
    <recommendedName>
        <fullName evidence="2">DUF7973 domain-containing protein</fullName>
    </recommendedName>
</protein>
<dbReference type="RefSeq" id="WP_095213683.1">
    <property type="nucleotide sequence ID" value="NZ_JAAGNC010000189.1"/>
</dbReference>
<feature type="transmembrane region" description="Helical" evidence="1">
    <location>
        <begin position="12"/>
        <end position="42"/>
    </location>
</feature>
<feature type="transmembrane region" description="Helical" evidence="1">
    <location>
        <begin position="119"/>
        <end position="141"/>
    </location>
</feature>
<feature type="transmembrane region" description="Helical" evidence="1">
    <location>
        <begin position="54"/>
        <end position="75"/>
    </location>
</feature>
<accession>A0ABX0C1M9</accession>
<feature type="transmembrane region" description="Helical" evidence="1">
    <location>
        <begin position="295"/>
        <end position="312"/>
    </location>
</feature>
<dbReference type="EMBL" id="JAAGNC010000189">
    <property type="protein sequence ID" value="NEC61073.1"/>
    <property type="molecule type" value="Genomic_DNA"/>
</dbReference>
<name>A0ABX0C1M9_9PSEU</name>
<organism evidence="3 4">
    <name type="scientific">Amycolatopsis rubida</name>
    <dbReference type="NCBI Taxonomy" id="112413"/>
    <lineage>
        <taxon>Bacteria</taxon>
        <taxon>Bacillati</taxon>
        <taxon>Actinomycetota</taxon>
        <taxon>Actinomycetes</taxon>
        <taxon>Pseudonocardiales</taxon>
        <taxon>Pseudonocardiaceae</taxon>
        <taxon>Amycolatopsis</taxon>
    </lineage>
</organism>
<feature type="transmembrane region" description="Helical" evidence="1">
    <location>
        <begin position="87"/>
        <end position="113"/>
    </location>
</feature>
<evidence type="ECO:0000256" key="1">
    <source>
        <dbReference type="SAM" id="Phobius"/>
    </source>
</evidence>
<sequence length="313" mass="31366">MHIDVSGLVGAAAGGFLGATFGALVAFVFTGIAVLIGVAVLMGSGNSAFLDTVAFGPVFGPHISFAAGVAAVAYAHRRGFVASGRDIVTPLVSLARPSVLLVGSGFGVLGYLGERLFSAVPWFGANTNTAALAVVASAVLARLAFGRSGLVGAHADGVTGWARFVPDARHVWLSYQQKPGMAIVLGLFVGGLSAWAAVSLLAAYPHASGAIYLGFGVSAVSLLFLAFGVEVPATHHITLVSAVAAGAVVTKFSTADPLVGLAVGAAAGGATALVGEAFSRFWLIRGDTHIDPPASAIWPMTTVALAAVALFPA</sequence>
<comment type="caution">
    <text evidence="3">The sequence shown here is derived from an EMBL/GenBank/DDBJ whole genome shotgun (WGS) entry which is preliminary data.</text>
</comment>
<keyword evidence="1" id="KW-0472">Membrane</keyword>
<dbReference type="InterPro" id="IPR058279">
    <property type="entry name" value="DUF7973"/>
</dbReference>
<proteinExistence type="predicted"/>
<gene>
    <name evidence="3" type="ORF">G3I59_37130</name>
</gene>
<feature type="domain" description="DUF7973" evidence="2">
    <location>
        <begin position="4"/>
        <end position="158"/>
    </location>
</feature>
<reference evidence="3 4" key="1">
    <citation type="submission" date="2020-01" db="EMBL/GenBank/DDBJ databases">
        <title>Insect and environment-associated Actinomycetes.</title>
        <authorList>
            <person name="Currrie C."/>
            <person name="Chevrette M."/>
            <person name="Carlson C."/>
            <person name="Stubbendieck R."/>
            <person name="Wendt-Pienkowski E."/>
        </authorList>
    </citation>
    <scope>NUCLEOTIDE SEQUENCE [LARGE SCALE GENOMIC DNA]</scope>
    <source>
        <strain evidence="3 4">SID8386</strain>
    </source>
</reference>
<feature type="transmembrane region" description="Helical" evidence="1">
    <location>
        <begin position="210"/>
        <end position="229"/>
    </location>
</feature>
<feature type="transmembrane region" description="Helical" evidence="1">
    <location>
        <begin position="182"/>
        <end position="204"/>
    </location>
</feature>
<keyword evidence="1" id="KW-1133">Transmembrane helix</keyword>
<dbReference type="Proteomes" id="UP000470404">
    <property type="component" value="Unassembled WGS sequence"/>
</dbReference>
<keyword evidence="1" id="KW-0812">Transmembrane</keyword>
<dbReference type="Pfam" id="PF25928">
    <property type="entry name" value="DUF7973"/>
    <property type="match status" value="2"/>
</dbReference>
<keyword evidence="4" id="KW-1185">Reference proteome</keyword>
<evidence type="ECO:0000259" key="2">
    <source>
        <dbReference type="Pfam" id="PF25928"/>
    </source>
</evidence>
<feature type="transmembrane region" description="Helical" evidence="1">
    <location>
        <begin position="259"/>
        <end position="283"/>
    </location>
</feature>
<feature type="domain" description="DUF7973" evidence="2">
    <location>
        <begin position="170"/>
        <end position="307"/>
    </location>
</feature>